<keyword evidence="2" id="KW-1185">Reference proteome</keyword>
<dbReference type="PANTHER" id="PTHR37418">
    <property type="entry name" value="3-KETO-5-AMINOHEXANOATE CLEAVAGE ENZYME-RELATED"/>
    <property type="match status" value="1"/>
</dbReference>
<organism evidence="1 2">
    <name type="scientific">Actinospica acidithermotolerans</name>
    <dbReference type="NCBI Taxonomy" id="2828514"/>
    <lineage>
        <taxon>Bacteria</taxon>
        <taxon>Bacillati</taxon>
        <taxon>Actinomycetota</taxon>
        <taxon>Actinomycetes</taxon>
        <taxon>Catenulisporales</taxon>
        <taxon>Actinospicaceae</taxon>
        <taxon>Actinospica</taxon>
    </lineage>
</organism>
<proteinExistence type="predicted"/>
<dbReference type="Gene3D" id="3.20.20.70">
    <property type="entry name" value="Aldolase class I"/>
    <property type="match status" value="2"/>
</dbReference>
<dbReference type="AlphaFoldDB" id="A0A941IIN0"/>
<sequence>MDDVILQATLNGPLTKADHPAVPVTADELAREAAACAREGAVEFHIHPRDAGGAESLDPATVDACTRAVRQATGLPVGVTTAAWIEPDLARRLDLVRQWHEPDYASVNLSEPGAIEIIKALLEAGIGIEAGVWTIADAELLTASDVAERVMRLMIEPTGVSPADAIPLVSAIHEVFDRADLHAPRLQHGEGEAAWILLEDAVARSIDTRIGFEDTSRLPDGSRAEDNAALVRAARILGAGA</sequence>
<evidence type="ECO:0000313" key="2">
    <source>
        <dbReference type="Proteomes" id="UP000676325"/>
    </source>
</evidence>
<dbReference type="SUPFAM" id="SSF51412">
    <property type="entry name" value="Inosine monophosphate dehydrogenase (IMPDH)"/>
    <property type="match status" value="1"/>
</dbReference>
<name>A0A941IIN0_9ACTN</name>
<dbReference type="InterPro" id="IPR008567">
    <property type="entry name" value="BKACE"/>
</dbReference>
<reference evidence="1" key="1">
    <citation type="submission" date="2021-04" db="EMBL/GenBank/DDBJ databases">
        <title>Genome based classification of Actinospica acidithermotolerans sp. nov., an actinobacterium isolated from an Indonesian hot spring.</title>
        <authorList>
            <person name="Kusuma A.B."/>
            <person name="Putra K.E."/>
            <person name="Nafisah S."/>
            <person name="Loh J."/>
            <person name="Nouioui I."/>
            <person name="Goodfellow M."/>
        </authorList>
    </citation>
    <scope>NUCLEOTIDE SEQUENCE</scope>
    <source>
        <strain evidence="1">MGRD01-02</strain>
    </source>
</reference>
<dbReference type="GO" id="GO:0043720">
    <property type="term" value="F:3-keto-5-aminohexanoate cleavage activity"/>
    <property type="evidence" value="ECO:0007669"/>
    <property type="project" value="InterPro"/>
</dbReference>
<dbReference type="EMBL" id="JAGSOH010000102">
    <property type="protein sequence ID" value="MBR7829830.1"/>
    <property type="molecule type" value="Genomic_DNA"/>
</dbReference>
<dbReference type="PANTHER" id="PTHR37418:SF1">
    <property type="entry name" value="3-KETO-5-AMINOHEXANOATE CLEAVAGE PROTEIN"/>
    <property type="match status" value="1"/>
</dbReference>
<dbReference type="InterPro" id="IPR013785">
    <property type="entry name" value="Aldolase_TIM"/>
</dbReference>
<accession>A0A941IIN0</accession>
<gene>
    <name evidence="1" type="ORF">KDK95_26230</name>
</gene>
<dbReference type="Pfam" id="PF05853">
    <property type="entry name" value="BKACE"/>
    <property type="match status" value="1"/>
</dbReference>
<comment type="caution">
    <text evidence="1">The sequence shown here is derived from an EMBL/GenBank/DDBJ whole genome shotgun (WGS) entry which is preliminary data.</text>
</comment>
<protein>
    <submittedName>
        <fullName evidence="1">3-keto-5-aminohexanoate cleavage protein</fullName>
    </submittedName>
</protein>
<dbReference type="RefSeq" id="WP_212520964.1">
    <property type="nucleotide sequence ID" value="NZ_JAGSOH010000102.1"/>
</dbReference>
<dbReference type="Proteomes" id="UP000676325">
    <property type="component" value="Unassembled WGS sequence"/>
</dbReference>
<evidence type="ECO:0000313" key="1">
    <source>
        <dbReference type="EMBL" id="MBR7829830.1"/>
    </source>
</evidence>